<dbReference type="PANTHER" id="PTHR23235:SF120">
    <property type="entry name" value="KRUPPEL-LIKE FACTOR 15"/>
    <property type="match status" value="1"/>
</dbReference>
<sequence>PVWQNAQQVHFRTHLEDKPYVCQFCSRGFREKGSLVRHIRHHTGEKPFKCYKCGR</sequence>
<dbReference type="PROSITE" id="PS50157">
    <property type="entry name" value="ZINC_FINGER_C2H2_2"/>
    <property type="match status" value="1"/>
</dbReference>
<evidence type="ECO:0000256" key="3">
    <source>
        <dbReference type="ARBA" id="ARBA00022771"/>
    </source>
</evidence>
<dbReference type="EMBL" id="VYZS01253528">
    <property type="protein sequence ID" value="NXS12614.1"/>
    <property type="molecule type" value="Genomic_DNA"/>
</dbReference>
<dbReference type="Gene3D" id="3.30.160.60">
    <property type="entry name" value="Classic Zinc Finger"/>
    <property type="match status" value="1"/>
</dbReference>
<feature type="non-terminal residue" evidence="7">
    <location>
        <position position="1"/>
    </location>
</feature>
<dbReference type="Proteomes" id="UP000560066">
    <property type="component" value="Unassembled WGS sequence"/>
</dbReference>
<evidence type="ECO:0000256" key="5">
    <source>
        <dbReference type="PROSITE-ProRule" id="PRU00042"/>
    </source>
</evidence>
<reference evidence="7 8" key="1">
    <citation type="submission" date="2019-09" db="EMBL/GenBank/DDBJ databases">
        <title>Bird 10,000 Genomes (B10K) Project - Family phase.</title>
        <authorList>
            <person name="Zhang G."/>
        </authorList>
    </citation>
    <scope>NUCLEOTIDE SEQUENCE [LARGE SCALE GENOMIC DNA]</scope>
    <source>
        <strain evidence="7">B10K-DU-002-79</strain>
    </source>
</reference>
<evidence type="ECO:0000256" key="1">
    <source>
        <dbReference type="ARBA" id="ARBA00022723"/>
    </source>
</evidence>
<keyword evidence="2" id="KW-0677">Repeat</keyword>
<protein>
    <submittedName>
        <fullName evidence="7">E4F1 factor</fullName>
    </submittedName>
</protein>
<gene>
    <name evidence="7" type="primary">E4f1_1</name>
    <name evidence="7" type="ORF">NEOCOR_R06338</name>
</gene>
<feature type="domain" description="C2H2-type" evidence="6">
    <location>
        <begin position="20"/>
        <end position="47"/>
    </location>
</feature>
<dbReference type="InterPro" id="IPR013087">
    <property type="entry name" value="Znf_C2H2_type"/>
</dbReference>
<dbReference type="InterPro" id="IPR036236">
    <property type="entry name" value="Znf_C2H2_sf"/>
</dbReference>
<dbReference type="FunFam" id="3.30.160.60:FF:000702">
    <property type="entry name" value="Transcription factor E4F1 isoform 1"/>
    <property type="match status" value="1"/>
</dbReference>
<keyword evidence="8" id="KW-1185">Reference proteome</keyword>
<keyword evidence="4" id="KW-0862">Zinc</keyword>
<dbReference type="GO" id="GO:0000981">
    <property type="term" value="F:DNA-binding transcription factor activity, RNA polymerase II-specific"/>
    <property type="evidence" value="ECO:0007669"/>
    <property type="project" value="TreeGrafter"/>
</dbReference>
<feature type="non-terminal residue" evidence="7">
    <location>
        <position position="55"/>
    </location>
</feature>
<keyword evidence="3 5" id="KW-0863">Zinc-finger</keyword>
<dbReference type="GO" id="GO:0008270">
    <property type="term" value="F:zinc ion binding"/>
    <property type="evidence" value="ECO:0007669"/>
    <property type="project" value="UniProtKB-KW"/>
</dbReference>
<keyword evidence="1" id="KW-0479">Metal-binding</keyword>
<dbReference type="PANTHER" id="PTHR23235">
    <property type="entry name" value="KRUEPPEL-LIKE TRANSCRIPTION FACTOR"/>
    <property type="match status" value="1"/>
</dbReference>
<evidence type="ECO:0000256" key="2">
    <source>
        <dbReference type="ARBA" id="ARBA00022737"/>
    </source>
</evidence>
<comment type="caution">
    <text evidence="7">The sequence shown here is derived from an EMBL/GenBank/DDBJ whole genome shotgun (WGS) entry which is preliminary data.</text>
</comment>
<organism evidence="7 8">
    <name type="scientific">Neodrepanis coruscans</name>
    <name type="common">wattled asity</name>
    <dbReference type="NCBI Taxonomy" id="254563"/>
    <lineage>
        <taxon>Eukaryota</taxon>
        <taxon>Metazoa</taxon>
        <taxon>Chordata</taxon>
        <taxon>Craniata</taxon>
        <taxon>Vertebrata</taxon>
        <taxon>Euteleostomi</taxon>
        <taxon>Archelosauria</taxon>
        <taxon>Archosauria</taxon>
        <taxon>Dinosauria</taxon>
        <taxon>Saurischia</taxon>
        <taxon>Theropoda</taxon>
        <taxon>Coelurosauria</taxon>
        <taxon>Aves</taxon>
        <taxon>Neognathae</taxon>
        <taxon>Neoaves</taxon>
        <taxon>Telluraves</taxon>
        <taxon>Australaves</taxon>
        <taxon>Passeriformes</taxon>
        <taxon>Philepittidae</taxon>
        <taxon>Neodrepanis</taxon>
    </lineage>
</organism>
<dbReference type="SUPFAM" id="SSF57667">
    <property type="entry name" value="beta-beta-alpha zinc fingers"/>
    <property type="match status" value="1"/>
</dbReference>
<evidence type="ECO:0000313" key="7">
    <source>
        <dbReference type="EMBL" id="NXS12614.1"/>
    </source>
</evidence>
<accession>A0A7L2RWA5</accession>
<evidence type="ECO:0000256" key="4">
    <source>
        <dbReference type="ARBA" id="ARBA00022833"/>
    </source>
</evidence>
<evidence type="ECO:0000313" key="8">
    <source>
        <dbReference type="Proteomes" id="UP000560066"/>
    </source>
</evidence>
<dbReference type="SMART" id="SM00355">
    <property type="entry name" value="ZnF_C2H2"/>
    <property type="match status" value="1"/>
</dbReference>
<dbReference type="GO" id="GO:0000978">
    <property type="term" value="F:RNA polymerase II cis-regulatory region sequence-specific DNA binding"/>
    <property type="evidence" value="ECO:0007669"/>
    <property type="project" value="TreeGrafter"/>
</dbReference>
<dbReference type="PROSITE" id="PS00028">
    <property type="entry name" value="ZINC_FINGER_C2H2_1"/>
    <property type="match status" value="1"/>
</dbReference>
<name>A0A7L2RWA5_9PASS</name>
<dbReference type="AlphaFoldDB" id="A0A7L2RWA5"/>
<proteinExistence type="predicted"/>
<evidence type="ECO:0000259" key="6">
    <source>
        <dbReference type="PROSITE" id="PS50157"/>
    </source>
</evidence>
<dbReference type="OrthoDB" id="6508643at2759"/>